<dbReference type="Proteomes" id="UP000295361">
    <property type="component" value="Unassembled WGS sequence"/>
</dbReference>
<accession>A0A4R6QP53</accession>
<reference evidence="1 2" key="1">
    <citation type="submission" date="2019-03" db="EMBL/GenBank/DDBJ databases">
        <title>Genomic Encyclopedia of Type Strains, Phase IV (KMG-IV): sequencing the most valuable type-strain genomes for metagenomic binning, comparative biology and taxonomic classification.</title>
        <authorList>
            <person name="Goeker M."/>
        </authorList>
    </citation>
    <scope>NUCLEOTIDE SEQUENCE [LARGE SCALE GENOMIC DNA]</scope>
    <source>
        <strain evidence="1 2">DSM 16998</strain>
    </source>
</reference>
<proteinExistence type="predicted"/>
<dbReference type="AlphaFoldDB" id="A0A4R6QP53"/>
<organism evidence="1 2">
    <name type="scientific">Roseateles toxinivorans</name>
    <dbReference type="NCBI Taxonomy" id="270368"/>
    <lineage>
        <taxon>Bacteria</taxon>
        <taxon>Pseudomonadati</taxon>
        <taxon>Pseudomonadota</taxon>
        <taxon>Betaproteobacteria</taxon>
        <taxon>Burkholderiales</taxon>
        <taxon>Sphaerotilaceae</taxon>
        <taxon>Roseateles</taxon>
    </lineage>
</organism>
<sequence>MAIVNANTSSNNATGTADAAAGLDRLLDGAHTDELINRVAKGAHEAVDRLAATAGPAVDRIRRGVDQASDSVHAGADRLSETQQEWTESLRCTVREHPLAALATAVALGVLVSRLAR</sequence>
<dbReference type="RefSeq" id="WP_133702088.1">
    <property type="nucleotide sequence ID" value="NZ_SNXS01000004.1"/>
</dbReference>
<dbReference type="InParanoid" id="A0A4R6QP53"/>
<protein>
    <recommendedName>
        <fullName evidence="3">ElaB/YqjD/DUF883 family membrane-anchored ribosome-binding protein</fullName>
    </recommendedName>
</protein>
<dbReference type="OrthoDB" id="8690077at2"/>
<keyword evidence="2" id="KW-1185">Reference proteome</keyword>
<dbReference type="EMBL" id="SNXS01000004">
    <property type="protein sequence ID" value="TDP64271.1"/>
    <property type="molecule type" value="Genomic_DNA"/>
</dbReference>
<comment type="caution">
    <text evidence="1">The sequence shown here is derived from an EMBL/GenBank/DDBJ whole genome shotgun (WGS) entry which is preliminary data.</text>
</comment>
<evidence type="ECO:0000313" key="2">
    <source>
        <dbReference type="Proteomes" id="UP000295361"/>
    </source>
</evidence>
<evidence type="ECO:0008006" key="3">
    <source>
        <dbReference type="Google" id="ProtNLM"/>
    </source>
</evidence>
<gene>
    <name evidence="1" type="ORF">DES47_104560</name>
</gene>
<evidence type="ECO:0000313" key="1">
    <source>
        <dbReference type="EMBL" id="TDP64271.1"/>
    </source>
</evidence>
<name>A0A4R6QP53_9BURK</name>